<dbReference type="EMBL" id="JBHUIK010000007">
    <property type="protein sequence ID" value="MFD2216515.1"/>
    <property type="molecule type" value="Genomic_DNA"/>
</dbReference>
<dbReference type="Gene3D" id="3.30.360.40">
    <property type="entry name" value="YwmB-like"/>
    <property type="match status" value="1"/>
</dbReference>
<feature type="chain" id="PRO_5046165704" evidence="1">
    <location>
        <begin position="22"/>
        <end position="248"/>
    </location>
</feature>
<accession>A0ABW5C3U5</accession>
<evidence type="ECO:0000313" key="3">
    <source>
        <dbReference type="Proteomes" id="UP001597318"/>
    </source>
</evidence>
<dbReference type="Gene3D" id="3.30.2030.10">
    <property type="entry name" value="YwmB-like"/>
    <property type="match status" value="1"/>
</dbReference>
<protein>
    <submittedName>
        <fullName evidence="2">YwmB family TATA-box binding protein</fullName>
    </submittedName>
</protein>
<dbReference type="SUPFAM" id="SSF143842">
    <property type="entry name" value="YwmB-like"/>
    <property type="match status" value="1"/>
</dbReference>
<dbReference type="Proteomes" id="UP001597318">
    <property type="component" value="Unassembled WGS sequence"/>
</dbReference>
<keyword evidence="3" id="KW-1185">Reference proteome</keyword>
<dbReference type="Pfam" id="PF08680">
    <property type="entry name" value="DUF1779"/>
    <property type="match status" value="1"/>
</dbReference>
<gene>
    <name evidence="2" type="ORF">ACFSKK_22835</name>
</gene>
<comment type="caution">
    <text evidence="2">The sequence shown here is derived from an EMBL/GenBank/DDBJ whole genome shotgun (WGS) entry which is preliminary data.</text>
</comment>
<keyword evidence="1" id="KW-0732">Signal</keyword>
<dbReference type="InterPro" id="IPR014794">
    <property type="entry name" value="DUF1779"/>
</dbReference>
<name>A0ABW5C3U5_9BACI</name>
<feature type="signal peptide" evidence="1">
    <location>
        <begin position="1"/>
        <end position="21"/>
    </location>
</feature>
<proteinExistence type="predicted"/>
<organism evidence="2 3">
    <name type="scientific">Metabacillus endolithicus</name>
    <dbReference type="NCBI Taxonomy" id="1535204"/>
    <lineage>
        <taxon>Bacteria</taxon>
        <taxon>Bacillati</taxon>
        <taxon>Bacillota</taxon>
        <taxon>Bacilli</taxon>
        <taxon>Bacillales</taxon>
        <taxon>Bacillaceae</taxon>
        <taxon>Metabacillus</taxon>
    </lineage>
</organism>
<reference evidence="3" key="1">
    <citation type="journal article" date="2019" name="Int. J. Syst. Evol. Microbiol.">
        <title>The Global Catalogue of Microorganisms (GCM) 10K type strain sequencing project: providing services to taxonomists for standard genome sequencing and annotation.</title>
        <authorList>
            <consortium name="The Broad Institute Genomics Platform"/>
            <consortium name="The Broad Institute Genome Sequencing Center for Infectious Disease"/>
            <person name="Wu L."/>
            <person name="Ma J."/>
        </authorList>
    </citation>
    <scope>NUCLEOTIDE SEQUENCE [LARGE SCALE GENOMIC DNA]</scope>
    <source>
        <strain evidence="3">CGMCC 1.15474</strain>
    </source>
</reference>
<dbReference type="RefSeq" id="WP_247347517.1">
    <property type="nucleotide sequence ID" value="NZ_CP095551.1"/>
</dbReference>
<evidence type="ECO:0000256" key="1">
    <source>
        <dbReference type="SAM" id="SignalP"/>
    </source>
</evidence>
<dbReference type="InterPro" id="IPR036209">
    <property type="entry name" value="YwmB-like_sf"/>
</dbReference>
<evidence type="ECO:0000313" key="2">
    <source>
        <dbReference type="EMBL" id="MFD2216515.1"/>
    </source>
</evidence>
<sequence>MKSIKLTIVFLILLSFFYTNRAVNSQSNTNGLLELTEIVQKEKITLNSWKIYIMKPVKDVTSEKDIQREIERIQKDEEGYKWDISRDEGSEEQHYITVGYKQIEPKEIEMRVKVTAFLVGNKYRIYHSYEIKGQTWNKELWDFINANFNNEVNGQNEVFYTLKGTMKEKNGFELREEGDLLLREFSGTFVEGLIEDDLVSLSAYTNLLESYTLRINEKKINLQIGLRKNQKDDLIDVTIGTPIITSGY</sequence>